<comment type="caution">
    <text evidence="2">The sequence shown here is derived from an EMBL/GenBank/DDBJ whole genome shotgun (WGS) entry which is preliminary data.</text>
</comment>
<feature type="chain" id="PRO_5004731487" evidence="1">
    <location>
        <begin position="31"/>
        <end position="246"/>
    </location>
</feature>
<sequence>MHATQEAALSVRNLQFAITHLVLYFPRVLAIDCAAYGKCRAEHLHHDGLHVGPHGVGRRLLCNLKNLREGDIAAVLDVLHLLAVTRRLLQGADQTRGNGGRDTHSGHTVLDAQLTCDLETLPVLRGLGDVLADLLGIQAERTDLRSERRCGRHFTADGPHNDYKLLVGVKLGGHFATSFLPANVEYRYWKRAGKNKGKKTKEMLEGLSCFTQYTIIPIERRRKPFVCAGIFAEKNSSLHCRLSTSL</sequence>
<protein>
    <submittedName>
        <fullName evidence="2">Uncharacterized protein</fullName>
    </submittedName>
</protein>
<evidence type="ECO:0000313" key="3">
    <source>
        <dbReference type="Proteomes" id="UP000017861"/>
    </source>
</evidence>
<feature type="signal peptide" evidence="1">
    <location>
        <begin position="1"/>
        <end position="30"/>
    </location>
</feature>
<dbReference type="EMBL" id="AYLP01000026">
    <property type="protein sequence ID" value="ESS67879.1"/>
    <property type="molecule type" value="Genomic_DNA"/>
</dbReference>
<dbReference type="VEuPathDB" id="TriTrypDB:TCDM_03382"/>
<gene>
    <name evidence="2" type="ORF">TCDM_03382</name>
</gene>
<evidence type="ECO:0000256" key="1">
    <source>
        <dbReference type="SAM" id="SignalP"/>
    </source>
</evidence>
<reference evidence="2 3" key="1">
    <citation type="journal article" date="2014" name="Genome Announc.">
        <title>Trypanosoma cruzi Clone Dm28c Draft Genome Sequence.</title>
        <authorList>
            <person name="Grisard E.C."/>
            <person name="Teixeira S.M."/>
            <person name="de Almeida L.G."/>
            <person name="Stoco P.H."/>
            <person name="Gerber A.L."/>
            <person name="Talavera-Lopez C."/>
            <person name="Lima O.C."/>
            <person name="Andersson B."/>
            <person name="de Vasconcelos A.T."/>
        </authorList>
    </citation>
    <scope>NUCLEOTIDE SEQUENCE [LARGE SCALE GENOMIC DNA]</scope>
    <source>
        <strain evidence="2 3">Dm28c</strain>
    </source>
</reference>
<evidence type="ECO:0000313" key="2">
    <source>
        <dbReference type="EMBL" id="ESS67879.1"/>
    </source>
</evidence>
<keyword evidence="1" id="KW-0732">Signal</keyword>
<proteinExistence type="predicted"/>
<dbReference type="Proteomes" id="UP000017861">
    <property type="component" value="Unassembled WGS sequence"/>
</dbReference>
<dbReference type="AlphaFoldDB" id="V5BJC1"/>
<accession>V5BJC1</accession>
<name>V5BJC1_TRYCR</name>
<organism evidence="2 3">
    <name type="scientific">Trypanosoma cruzi Dm28c</name>
    <dbReference type="NCBI Taxonomy" id="1416333"/>
    <lineage>
        <taxon>Eukaryota</taxon>
        <taxon>Discoba</taxon>
        <taxon>Euglenozoa</taxon>
        <taxon>Kinetoplastea</taxon>
        <taxon>Metakinetoplastina</taxon>
        <taxon>Trypanosomatida</taxon>
        <taxon>Trypanosomatidae</taxon>
        <taxon>Trypanosoma</taxon>
        <taxon>Schizotrypanum</taxon>
    </lineage>
</organism>